<dbReference type="EMBL" id="CP001349">
    <property type="protein sequence ID" value="ACL57278.1"/>
    <property type="molecule type" value="Genomic_DNA"/>
</dbReference>
<evidence type="ECO:0008006" key="4">
    <source>
        <dbReference type="Google" id="ProtNLM"/>
    </source>
</evidence>
<feature type="compositionally biased region" description="Basic and acidic residues" evidence="1">
    <location>
        <begin position="1"/>
        <end position="14"/>
    </location>
</feature>
<reference evidence="2 3" key="1">
    <citation type="submission" date="2009-01" db="EMBL/GenBank/DDBJ databases">
        <title>Complete sequence of chromosome of Methylobacterium nodulans ORS 2060.</title>
        <authorList>
            <consortium name="US DOE Joint Genome Institute"/>
            <person name="Lucas S."/>
            <person name="Copeland A."/>
            <person name="Lapidus A."/>
            <person name="Glavina del Rio T."/>
            <person name="Dalin E."/>
            <person name="Tice H."/>
            <person name="Bruce D."/>
            <person name="Goodwin L."/>
            <person name="Pitluck S."/>
            <person name="Sims D."/>
            <person name="Brettin T."/>
            <person name="Detter J.C."/>
            <person name="Han C."/>
            <person name="Larimer F."/>
            <person name="Land M."/>
            <person name="Hauser L."/>
            <person name="Kyrpides N."/>
            <person name="Ivanova N."/>
            <person name="Marx C.J."/>
            <person name="Richardson P."/>
        </authorList>
    </citation>
    <scope>NUCLEOTIDE SEQUENCE [LARGE SCALE GENOMIC DNA]</scope>
    <source>
        <strain evidence="3">LMG 21967 / CNCM I-2342 / ORS 2060</strain>
    </source>
</reference>
<evidence type="ECO:0000313" key="2">
    <source>
        <dbReference type="EMBL" id="ACL57278.1"/>
    </source>
</evidence>
<dbReference type="KEGG" id="mno:Mnod_2302"/>
<gene>
    <name evidence="2" type="ordered locus">Mnod_2302</name>
</gene>
<accession>B8IB63</accession>
<dbReference type="Proteomes" id="UP000008207">
    <property type="component" value="Chromosome"/>
</dbReference>
<protein>
    <recommendedName>
        <fullName evidence="4">Ribbon-helix-helix protein CopG domain-containing protein</fullName>
    </recommendedName>
</protein>
<name>B8IB63_METNO</name>
<organism evidence="2 3">
    <name type="scientific">Methylobacterium nodulans (strain LMG 21967 / CNCM I-2342 / ORS 2060)</name>
    <dbReference type="NCBI Taxonomy" id="460265"/>
    <lineage>
        <taxon>Bacteria</taxon>
        <taxon>Pseudomonadati</taxon>
        <taxon>Pseudomonadota</taxon>
        <taxon>Alphaproteobacteria</taxon>
        <taxon>Hyphomicrobiales</taxon>
        <taxon>Methylobacteriaceae</taxon>
        <taxon>Methylobacterium</taxon>
    </lineage>
</organism>
<evidence type="ECO:0000313" key="3">
    <source>
        <dbReference type="Proteomes" id="UP000008207"/>
    </source>
</evidence>
<feature type="region of interest" description="Disordered" evidence="1">
    <location>
        <begin position="1"/>
        <end position="25"/>
    </location>
</feature>
<dbReference type="HOGENOM" id="CLU_2862676_0_0_5"/>
<evidence type="ECO:0000256" key="1">
    <source>
        <dbReference type="SAM" id="MobiDB-lite"/>
    </source>
</evidence>
<keyword evidence="3" id="KW-1185">Reference proteome</keyword>
<dbReference type="OrthoDB" id="7452585at2"/>
<proteinExistence type="predicted"/>
<dbReference type="STRING" id="460265.Mnod_2302"/>
<dbReference type="AlphaFoldDB" id="B8IB63"/>
<dbReference type="RefSeq" id="WP_015928958.1">
    <property type="nucleotide sequence ID" value="NC_011894.1"/>
</dbReference>
<sequence length="64" mass="7058">MSETEKSKGGRPRVDATPVTVRVPPAMLSPLDTWIADHPDPKPSRPEAIREAVAEHLKVKGYLK</sequence>